<dbReference type="RefSeq" id="WP_230843210.1">
    <property type="nucleotide sequence ID" value="NZ_CP063845.1"/>
</dbReference>
<reference evidence="2 3" key="1">
    <citation type="journal article" date="2021" name="Genome Biol. Evol.">
        <title>Complete Genome Sequencing of a Novel Gloeobacter Species from a Waterfall Cave in Mexico.</title>
        <authorList>
            <person name="Saw J.H."/>
            <person name="Cardona T."/>
            <person name="Montejano G."/>
        </authorList>
    </citation>
    <scope>NUCLEOTIDE SEQUENCE [LARGE SCALE GENOMIC DNA]</scope>
    <source>
        <strain evidence="2">MG652769</strain>
    </source>
</reference>
<evidence type="ECO:0000313" key="3">
    <source>
        <dbReference type="Proteomes" id="UP001054846"/>
    </source>
</evidence>
<keyword evidence="3" id="KW-1185">Reference proteome</keyword>
<evidence type="ECO:0000256" key="1">
    <source>
        <dbReference type="SAM" id="Phobius"/>
    </source>
</evidence>
<name>A0ABY3PQK7_9CYAN</name>
<protein>
    <recommendedName>
        <fullName evidence="4">Oligosaccharide repeat unit polymerase</fullName>
    </recommendedName>
</protein>
<feature type="transmembrane region" description="Helical" evidence="1">
    <location>
        <begin position="349"/>
        <end position="366"/>
    </location>
</feature>
<evidence type="ECO:0000313" key="2">
    <source>
        <dbReference type="EMBL" id="UFP95971.1"/>
    </source>
</evidence>
<feature type="transmembrane region" description="Helical" evidence="1">
    <location>
        <begin position="29"/>
        <end position="49"/>
    </location>
</feature>
<keyword evidence="1" id="KW-0812">Transmembrane</keyword>
<accession>A0ABY3PQK7</accession>
<keyword evidence="1" id="KW-1133">Transmembrane helix</keyword>
<gene>
    <name evidence="2" type="ORF">ISF26_07065</name>
</gene>
<feature type="transmembrane region" description="Helical" evidence="1">
    <location>
        <begin position="209"/>
        <end position="229"/>
    </location>
</feature>
<feature type="transmembrane region" description="Helical" evidence="1">
    <location>
        <begin position="325"/>
        <end position="342"/>
    </location>
</feature>
<feature type="transmembrane region" description="Helical" evidence="1">
    <location>
        <begin position="135"/>
        <end position="152"/>
    </location>
</feature>
<feature type="transmembrane region" description="Helical" evidence="1">
    <location>
        <begin position="287"/>
        <end position="305"/>
    </location>
</feature>
<evidence type="ECO:0008006" key="4">
    <source>
        <dbReference type="Google" id="ProtNLM"/>
    </source>
</evidence>
<feature type="transmembrane region" description="Helical" evidence="1">
    <location>
        <begin position="86"/>
        <end position="115"/>
    </location>
</feature>
<sequence length="414" mass="46039">MFFGVLAGSLAVLGLLVRRHIFSIFDPMFYFVLSQSIGVAVTIYTWNALNFRADYLLLFLLNTACLIAGIVVFKPRAPRPIPIDRVYLQVLAFLFLGALVSINGYVALTSGLAIFSDDPQSKKALFFESGLVRRFSVVISTVGVFPVLLLLFSERLPWQRFLYSGMLSVYVLAGLLSGSKGGILTLIFKVFFVSLLVKTPRGFKNLTATAIAAAGVAGLLFVLSLTSLARGEATITDLLLTRMVAEGDVYYYAFGLDLIPALEQRFGNFLTYITNDLTSFLRLTEHSYNIGGYIFYLLFGIYSGFGPNSHNQVEGIVFFKQFSWLYSFGVGLLIGFVRYYALRYIKNTFGVMLWLSFVVNITFAAVDINLFSFLLTNELIIIVPILAGSYYFSKLLPRKTAPLPSRPTKAIEPV</sequence>
<feature type="transmembrane region" description="Helical" evidence="1">
    <location>
        <begin position="372"/>
        <end position="392"/>
    </location>
</feature>
<feature type="transmembrane region" description="Helical" evidence="1">
    <location>
        <begin position="172"/>
        <end position="197"/>
    </location>
</feature>
<organism evidence="2 3">
    <name type="scientific">Gloeobacter morelensis MG652769</name>
    <dbReference type="NCBI Taxonomy" id="2781736"/>
    <lineage>
        <taxon>Bacteria</taxon>
        <taxon>Bacillati</taxon>
        <taxon>Cyanobacteriota</taxon>
        <taxon>Cyanophyceae</taxon>
        <taxon>Gloeobacterales</taxon>
        <taxon>Gloeobacteraceae</taxon>
        <taxon>Gloeobacter</taxon>
        <taxon>Gloeobacter morelensis</taxon>
    </lineage>
</organism>
<dbReference type="Proteomes" id="UP001054846">
    <property type="component" value="Chromosome"/>
</dbReference>
<feature type="transmembrane region" description="Helical" evidence="1">
    <location>
        <begin position="56"/>
        <end position="74"/>
    </location>
</feature>
<dbReference type="EMBL" id="CP063845">
    <property type="protein sequence ID" value="UFP95971.1"/>
    <property type="molecule type" value="Genomic_DNA"/>
</dbReference>
<proteinExistence type="predicted"/>
<keyword evidence="1" id="KW-0472">Membrane</keyword>